<keyword evidence="2" id="KW-1185">Reference proteome</keyword>
<protein>
    <submittedName>
        <fullName evidence="1">Pyridoxamine 5'-phosphate oxidase family protein</fullName>
    </submittedName>
</protein>
<dbReference type="InterPro" id="IPR012349">
    <property type="entry name" value="Split_barrel_FMN-bd"/>
</dbReference>
<name>A0ABD6CBS1_9EURY</name>
<dbReference type="SUPFAM" id="SSF50475">
    <property type="entry name" value="FMN-binding split barrel"/>
    <property type="match status" value="1"/>
</dbReference>
<dbReference type="InterPro" id="IPR024747">
    <property type="entry name" value="Pyridox_Oxase-rel"/>
</dbReference>
<dbReference type="Gene3D" id="2.30.110.10">
    <property type="entry name" value="Electron Transport, Fmn-binding Protein, Chain A"/>
    <property type="match status" value="1"/>
</dbReference>
<dbReference type="Pfam" id="PF12900">
    <property type="entry name" value="Pyridox_ox_2"/>
    <property type="match status" value="1"/>
</dbReference>
<accession>A0ABD6CBS1</accession>
<dbReference type="Proteomes" id="UP001597119">
    <property type="component" value="Unassembled WGS sequence"/>
</dbReference>
<evidence type="ECO:0000313" key="2">
    <source>
        <dbReference type="Proteomes" id="UP001597119"/>
    </source>
</evidence>
<dbReference type="EMBL" id="JBHUDJ010000006">
    <property type="protein sequence ID" value="MFD1587700.1"/>
    <property type="molecule type" value="Genomic_DNA"/>
</dbReference>
<comment type="caution">
    <text evidence="1">The sequence shown here is derived from an EMBL/GenBank/DDBJ whole genome shotgun (WGS) entry which is preliminary data.</text>
</comment>
<dbReference type="AlphaFoldDB" id="A0ABD6CBS1"/>
<gene>
    <name evidence="1" type="ORF">ACFR9U_11960</name>
</gene>
<dbReference type="RefSeq" id="WP_247380800.1">
    <property type="nucleotide sequence ID" value="NZ_JALLGV010000008.1"/>
</dbReference>
<proteinExistence type="predicted"/>
<organism evidence="1 2">
    <name type="scientific">Halorientalis brevis</name>
    <dbReference type="NCBI Taxonomy" id="1126241"/>
    <lineage>
        <taxon>Archaea</taxon>
        <taxon>Methanobacteriati</taxon>
        <taxon>Methanobacteriota</taxon>
        <taxon>Stenosarchaea group</taxon>
        <taxon>Halobacteria</taxon>
        <taxon>Halobacteriales</taxon>
        <taxon>Haloarculaceae</taxon>
        <taxon>Halorientalis</taxon>
    </lineage>
</organism>
<reference evidence="1 2" key="1">
    <citation type="journal article" date="2019" name="Int. J. Syst. Evol. Microbiol.">
        <title>The Global Catalogue of Microorganisms (GCM) 10K type strain sequencing project: providing services to taxonomists for standard genome sequencing and annotation.</title>
        <authorList>
            <consortium name="The Broad Institute Genomics Platform"/>
            <consortium name="The Broad Institute Genome Sequencing Center for Infectious Disease"/>
            <person name="Wu L."/>
            <person name="Ma J."/>
        </authorList>
    </citation>
    <scope>NUCLEOTIDE SEQUENCE [LARGE SCALE GENOMIC DNA]</scope>
    <source>
        <strain evidence="1 2">CGMCC 1.12125</strain>
    </source>
</reference>
<sequence length="163" mass="18286">MSLDELREYGMEWMDDGEIKNFLSSQGVGVLGLQAEEGPYLLPLSYGYDGESRLYFTYVIGSSSRKQSLTAETETARFLVYKAESMFSWESVLLKGSIEAVPMDQLDDHEAAMENAWRPDLFVSGETSGGVEVYQFEIDEQVGIKHTGLPPGFRRESDETEAD</sequence>
<evidence type="ECO:0000313" key="1">
    <source>
        <dbReference type="EMBL" id="MFD1587700.1"/>
    </source>
</evidence>